<evidence type="ECO:0000313" key="5">
    <source>
        <dbReference type="EMBL" id="CAD8231479.1"/>
    </source>
</evidence>
<gene>
    <name evidence="5" type="ORF">MPUS1402_LOCUS2790</name>
</gene>
<dbReference type="AlphaFoldDB" id="A0A7R9XVR5"/>
<dbReference type="InterPro" id="IPR020861">
    <property type="entry name" value="Triosephosphate_isomerase_AS"/>
</dbReference>
<dbReference type="SUPFAM" id="SSF51351">
    <property type="entry name" value="Triosephosphate isomerase (TIM)"/>
    <property type="match status" value="1"/>
</dbReference>
<comment type="subunit">
    <text evidence="2">Homodimer.</text>
</comment>
<dbReference type="InterPro" id="IPR013785">
    <property type="entry name" value="Aldolase_TIM"/>
</dbReference>
<dbReference type="GO" id="GO:0006094">
    <property type="term" value="P:gluconeogenesis"/>
    <property type="evidence" value="ECO:0007669"/>
    <property type="project" value="TreeGrafter"/>
</dbReference>
<sequence length="319" mass="33461">MSVVASTAASVVAPAAPSFVGLRRVKGPGALSRDVEAHPSATLATSVRGARASRGASSRCVATMAGTGKFVVGGNWKCNGNTASITQLVKDLNKGEIDADVDVIVAPPMLYLPKVQSTIDRQFKLSAQNCWVSEGGAFTGEVSAEMLADANVPWVILGHSERRALCGESDEFVGKKVAYAIKNGLSVMACIGETLQERESGATQDVCRRQLQAIVNELSAGDWEKVVIAYEPVWAIGTGKVATPEQAQETHAGIRAFMASAVSQDVASKVRIQYGGSVNAGNCEELAKQEDIDGFLVGGASLIGDAFITICNSAKYNTY</sequence>
<comment type="similarity">
    <text evidence="1">Belongs to the triosephosphate isomerase family.</text>
</comment>
<comment type="pathway">
    <text evidence="4">Carbohydrate biosynthesis.</text>
</comment>
<evidence type="ECO:0000256" key="2">
    <source>
        <dbReference type="ARBA" id="ARBA00011738"/>
    </source>
</evidence>
<evidence type="ECO:0000256" key="1">
    <source>
        <dbReference type="ARBA" id="ARBA00007422"/>
    </source>
</evidence>
<proteinExistence type="inferred from homology"/>
<accession>A0A7R9XVR5</accession>
<dbReference type="GO" id="GO:0006096">
    <property type="term" value="P:glycolytic process"/>
    <property type="evidence" value="ECO:0007669"/>
    <property type="project" value="InterPro"/>
</dbReference>
<evidence type="ECO:0008006" key="6">
    <source>
        <dbReference type="Google" id="ProtNLM"/>
    </source>
</evidence>
<organism evidence="5">
    <name type="scientific">Micromonas pusilla</name>
    <name type="common">Picoplanktonic green alga</name>
    <name type="synonym">Chromulina pusilla</name>
    <dbReference type="NCBI Taxonomy" id="38833"/>
    <lineage>
        <taxon>Eukaryota</taxon>
        <taxon>Viridiplantae</taxon>
        <taxon>Chlorophyta</taxon>
        <taxon>Mamiellophyceae</taxon>
        <taxon>Mamiellales</taxon>
        <taxon>Mamiellaceae</taxon>
        <taxon>Micromonas</taxon>
    </lineage>
</organism>
<dbReference type="GO" id="GO:0004807">
    <property type="term" value="F:triose-phosphate isomerase activity"/>
    <property type="evidence" value="ECO:0007669"/>
    <property type="project" value="InterPro"/>
</dbReference>
<dbReference type="Gene3D" id="3.20.20.70">
    <property type="entry name" value="Aldolase class I"/>
    <property type="match status" value="1"/>
</dbReference>
<dbReference type="InterPro" id="IPR022896">
    <property type="entry name" value="TrioseP_Isoase_bac/euk"/>
</dbReference>
<reference evidence="5" key="1">
    <citation type="submission" date="2021-01" db="EMBL/GenBank/DDBJ databases">
        <authorList>
            <person name="Corre E."/>
            <person name="Pelletier E."/>
            <person name="Niang G."/>
            <person name="Scheremetjew M."/>
            <person name="Finn R."/>
            <person name="Kale V."/>
            <person name="Holt S."/>
            <person name="Cochrane G."/>
            <person name="Meng A."/>
            <person name="Brown T."/>
            <person name="Cohen L."/>
        </authorList>
    </citation>
    <scope>NUCLEOTIDE SEQUENCE</scope>
    <source>
        <strain evidence="5">RCC1614</strain>
    </source>
</reference>
<dbReference type="InterPro" id="IPR035990">
    <property type="entry name" value="TIM_sf"/>
</dbReference>
<keyword evidence="3" id="KW-0413">Isomerase</keyword>
<dbReference type="GO" id="GO:0019563">
    <property type="term" value="P:glycerol catabolic process"/>
    <property type="evidence" value="ECO:0007669"/>
    <property type="project" value="TreeGrafter"/>
</dbReference>
<dbReference type="EMBL" id="HBDY01003713">
    <property type="protein sequence ID" value="CAD8231479.1"/>
    <property type="molecule type" value="Transcribed_RNA"/>
</dbReference>
<evidence type="ECO:0000256" key="4">
    <source>
        <dbReference type="ARBA" id="ARBA00024331"/>
    </source>
</evidence>
<evidence type="ECO:0000256" key="3">
    <source>
        <dbReference type="ARBA" id="ARBA00023235"/>
    </source>
</evidence>
<protein>
    <recommendedName>
        <fullName evidence="6">Triosephosphate isomerase</fullName>
    </recommendedName>
</protein>
<dbReference type="HAMAP" id="MF_00147_B">
    <property type="entry name" value="TIM_B"/>
    <property type="match status" value="1"/>
</dbReference>
<dbReference type="PANTHER" id="PTHR21139:SF2">
    <property type="entry name" value="TRIOSEPHOSPHATE ISOMERASE"/>
    <property type="match status" value="1"/>
</dbReference>
<dbReference type="Pfam" id="PF00121">
    <property type="entry name" value="TIM"/>
    <property type="match status" value="1"/>
</dbReference>
<dbReference type="NCBIfam" id="TIGR00419">
    <property type="entry name" value="tim"/>
    <property type="match status" value="1"/>
</dbReference>
<dbReference type="InterPro" id="IPR000652">
    <property type="entry name" value="Triosephosphate_isomerase"/>
</dbReference>
<dbReference type="GO" id="GO:0046166">
    <property type="term" value="P:glyceraldehyde-3-phosphate biosynthetic process"/>
    <property type="evidence" value="ECO:0007669"/>
    <property type="project" value="TreeGrafter"/>
</dbReference>
<name>A0A7R9XVR5_MICPS</name>
<dbReference type="PANTHER" id="PTHR21139">
    <property type="entry name" value="TRIOSEPHOSPHATE ISOMERASE"/>
    <property type="match status" value="1"/>
</dbReference>
<dbReference type="CDD" id="cd00311">
    <property type="entry name" value="TIM"/>
    <property type="match status" value="1"/>
</dbReference>
<dbReference type="PROSITE" id="PS00171">
    <property type="entry name" value="TIM_1"/>
    <property type="match status" value="1"/>
</dbReference>
<dbReference type="GO" id="GO:0005829">
    <property type="term" value="C:cytosol"/>
    <property type="evidence" value="ECO:0007669"/>
    <property type="project" value="TreeGrafter"/>
</dbReference>
<dbReference type="FunFam" id="3.20.20.70:FF:000025">
    <property type="entry name" value="Triosephosphate isomerase"/>
    <property type="match status" value="1"/>
</dbReference>
<dbReference type="PROSITE" id="PS51440">
    <property type="entry name" value="TIM_2"/>
    <property type="match status" value="1"/>
</dbReference>